<dbReference type="Proteomes" id="UP000799536">
    <property type="component" value="Unassembled WGS sequence"/>
</dbReference>
<proteinExistence type="predicted"/>
<organism evidence="2 3">
    <name type="scientific">Delitschia confertaspora ATCC 74209</name>
    <dbReference type="NCBI Taxonomy" id="1513339"/>
    <lineage>
        <taxon>Eukaryota</taxon>
        <taxon>Fungi</taxon>
        <taxon>Dikarya</taxon>
        <taxon>Ascomycota</taxon>
        <taxon>Pezizomycotina</taxon>
        <taxon>Dothideomycetes</taxon>
        <taxon>Pleosporomycetidae</taxon>
        <taxon>Pleosporales</taxon>
        <taxon>Delitschiaceae</taxon>
        <taxon>Delitschia</taxon>
    </lineage>
</organism>
<sequence length="72" mass="8011">MDDTPLLSTGGGISRCVGWTSFLILSSMSRLVIITTFIFWYLFSEGNGIIVAISRFDHNWTIILTVSLRAKA</sequence>
<keyword evidence="1" id="KW-0812">Transmembrane</keyword>
<feature type="transmembrane region" description="Helical" evidence="1">
    <location>
        <begin position="20"/>
        <end position="43"/>
    </location>
</feature>
<keyword evidence="1" id="KW-1133">Transmembrane helix</keyword>
<evidence type="ECO:0000313" key="3">
    <source>
        <dbReference type="Proteomes" id="UP000799536"/>
    </source>
</evidence>
<keyword evidence="1" id="KW-0472">Membrane</keyword>
<protein>
    <recommendedName>
        <fullName evidence="4">Transmembrane protein</fullName>
    </recommendedName>
</protein>
<evidence type="ECO:0000313" key="2">
    <source>
        <dbReference type="EMBL" id="KAF2203714.1"/>
    </source>
</evidence>
<name>A0A9P4JSP8_9PLEO</name>
<dbReference type="AlphaFoldDB" id="A0A9P4JSP8"/>
<keyword evidence="3" id="KW-1185">Reference proteome</keyword>
<evidence type="ECO:0000256" key="1">
    <source>
        <dbReference type="SAM" id="Phobius"/>
    </source>
</evidence>
<evidence type="ECO:0008006" key="4">
    <source>
        <dbReference type="Google" id="ProtNLM"/>
    </source>
</evidence>
<gene>
    <name evidence="2" type="ORF">GQ43DRAFT_246688</name>
</gene>
<accession>A0A9P4JSP8</accession>
<dbReference type="EMBL" id="ML993895">
    <property type="protein sequence ID" value="KAF2203714.1"/>
    <property type="molecule type" value="Genomic_DNA"/>
</dbReference>
<comment type="caution">
    <text evidence="2">The sequence shown here is derived from an EMBL/GenBank/DDBJ whole genome shotgun (WGS) entry which is preliminary data.</text>
</comment>
<reference evidence="2" key="1">
    <citation type="journal article" date="2020" name="Stud. Mycol.">
        <title>101 Dothideomycetes genomes: a test case for predicting lifestyles and emergence of pathogens.</title>
        <authorList>
            <person name="Haridas S."/>
            <person name="Albert R."/>
            <person name="Binder M."/>
            <person name="Bloem J."/>
            <person name="Labutti K."/>
            <person name="Salamov A."/>
            <person name="Andreopoulos B."/>
            <person name="Baker S."/>
            <person name="Barry K."/>
            <person name="Bills G."/>
            <person name="Bluhm B."/>
            <person name="Cannon C."/>
            <person name="Castanera R."/>
            <person name="Culley D."/>
            <person name="Daum C."/>
            <person name="Ezra D."/>
            <person name="Gonzalez J."/>
            <person name="Henrissat B."/>
            <person name="Kuo A."/>
            <person name="Liang C."/>
            <person name="Lipzen A."/>
            <person name="Lutzoni F."/>
            <person name="Magnuson J."/>
            <person name="Mondo S."/>
            <person name="Nolan M."/>
            <person name="Ohm R."/>
            <person name="Pangilinan J."/>
            <person name="Park H.-J."/>
            <person name="Ramirez L."/>
            <person name="Alfaro M."/>
            <person name="Sun H."/>
            <person name="Tritt A."/>
            <person name="Yoshinaga Y."/>
            <person name="Zwiers L.-H."/>
            <person name="Turgeon B."/>
            <person name="Goodwin S."/>
            <person name="Spatafora J."/>
            <person name="Crous P."/>
            <person name="Grigoriev I."/>
        </authorList>
    </citation>
    <scope>NUCLEOTIDE SEQUENCE</scope>
    <source>
        <strain evidence="2">ATCC 74209</strain>
    </source>
</reference>